<keyword evidence="3" id="KW-1185">Reference proteome</keyword>
<name>A0A9X3XNV5_9CLOT</name>
<accession>A0A9X3XNV5</accession>
<comment type="caution">
    <text evidence="2">The sequence shown here is derived from an EMBL/GenBank/DDBJ whole genome shotgun (WGS) entry which is preliminary data.</text>
</comment>
<feature type="transmembrane region" description="Helical" evidence="1">
    <location>
        <begin position="124"/>
        <end position="139"/>
    </location>
</feature>
<feature type="transmembrane region" description="Helical" evidence="1">
    <location>
        <begin position="34"/>
        <end position="51"/>
    </location>
</feature>
<feature type="transmembrane region" description="Helical" evidence="1">
    <location>
        <begin position="88"/>
        <end position="112"/>
    </location>
</feature>
<organism evidence="2 3">
    <name type="scientific">Clostridium tertium</name>
    <dbReference type="NCBI Taxonomy" id="1559"/>
    <lineage>
        <taxon>Bacteria</taxon>
        <taxon>Bacillati</taxon>
        <taxon>Bacillota</taxon>
        <taxon>Clostridia</taxon>
        <taxon>Eubacteriales</taxon>
        <taxon>Clostridiaceae</taxon>
        <taxon>Clostridium</taxon>
    </lineage>
</organism>
<evidence type="ECO:0000256" key="1">
    <source>
        <dbReference type="SAM" id="Phobius"/>
    </source>
</evidence>
<dbReference type="RefSeq" id="WP_008677215.1">
    <property type="nucleotide sequence ID" value="NZ_CABKOG010000003.1"/>
</dbReference>
<protein>
    <submittedName>
        <fullName evidence="2">DMT family transporter</fullName>
    </submittedName>
</protein>
<sequence length="140" mass="15381">MYNFLSLFTGILITIMVSFNGVLSQAIGNYSSSLIIHLSGFIILLVIMLLKKYKISFKKKLPIILYSAGVIGVFTVIFNNISFKGLGASLTISLALLGQTVSSFTIDSYGLMGMKKVRFENKKIFGLSIITSGIIIMTFF</sequence>
<keyword evidence="1" id="KW-0812">Transmembrane</keyword>
<dbReference type="PANTHER" id="PTHR34821:SF2">
    <property type="entry name" value="INNER MEMBRANE PROTEIN YDCZ"/>
    <property type="match status" value="1"/>
</dbReference>
<dbReference type="InterPro" id="IPR006750">
    <property type="entry name" value="YdcZ"/>
</dbReference>
<dbReference type="Proteomes" id="UP001141183">
    <property type="component" value="Unassembled WGS sequence"/>
</dbReference>
<reference evidence="2" key="1">
    <citation type="submission" date="2022-05" db="EMBL/GenBank/DDBJ databases">
        <title>Draft genome sequence of Clostridium tertium strain CP3 isolated from Peru.</title>
        <authorList>
            <person name="Hurtado R."/>
            <person name="Lima L."/>
            <person name="Sousa T."/>
            <person name="Jaiswal A.K."/>
            <person name="Tiwari S."/>
            <person name="Maturrano L."/>
            <person name="Brenig B."/>
            <person name="Azevedo V."/>
        </authorList>
    </citation>
    <scope>NUCLEOTIDE SEQUENCE</scope>
    <source>
        <strain evidence="2">CP3</strain>
    </source>
</reference>
<dbReference type="GO" id="GO:0005886">
    <property type="term" value="C:plasma membrane"/>
    <property type="evidence" value="ECO:0007669"/>
    <property type="project" value="TreeGrafter"/>
</dbReference>
<feature type="transmembrane region" description="Helical" evidence="1">
    <location>
        <begin position="63"/>
        <end position="82"/>
    </location>
</feature>
<keyword evidence="1" id="KW-0472">Membrane</keyword>
<evidence type="ECO:0000313" key="2">
    <source>
        <dbReference type="EMBL" id="MDC4241454.1"/>
    </source>
</evidence>
<keyword evidence="1" id="KW-1133">Transmembrane helix</keyword>
<evidence type="ECO:0000313" key="3">
    <source>
        <dbReference type="Proteomes" id="UP001141183"/>
    </source>
</evidence>
<dbReference type="EMBL" id="JAMRYU010000015">
    <property type="protein sequence ID" value="MDC4241454.1"/>
    <property type="molecule type" value="Genomic_DNA"/>
</dbReference>
<dbReference type="Pfam" id="PF04657">
    <property type="entry name" value="DMT_YdcZ"/>
    <property type="match status" value="1"/>
</dbReference>
<dbReference type="PANTHER" id="PTHR34821">
    <property type="entry name" value="INNER MEMBRANE PROTEIN YDCZ"/>
    <property type="match status" value="1"/>
</dbReference>
<gene>
    <name evidence="2" type="ORF">NE398_14950</name>
</gene>
<dbReference type="AlphaFoldDB" id="A0A9X3XNV5"/>
<proteinExistence type="predicted"/>